<protein>
    <submittedName>
        <fullName evidence="1">Uncharacterized protein</fullName>
    </submittedName>
</protein>
<proteinExistence type="predicted"/>
<evidence type="ECO:0000313" key="1">
    <source>
        <dbReference type="EMBL" id="GEB83108.1"/>
    </source>
</evidence>
<evidence type="ECO:0000313" key="2">
    <source>
        <dbReference type="Proteomes" id="UP000317617"/>
    </source>
</evidence>
<dbReference type="EMBL" id="BJMU01000007">
    <property type="protein sequence ID" value="GEB83108.1"/>
    <property type="molecule type" value="Genomic_DNA"/>
</dbReference>
<accession>A0A4Y3TMS9</accession>
<dbReference type="AlphaFoldDB" id="A0A4Y3TMS9"/>
<organism evidence="1 2">
    <name type="scientific">Acetobacter orleanensis</name>
    <dbReference type="NCBI Taxonomy" id="104099"/>
    <lineage>
        <taxon>Bacteria</taxon>
        <taxon>Pseudomonadati</taxon>
        <taxon>Pseudomonadota</taxon>
        <taxon>Alphaproteobacteria</taxon>
        <taxon>Acetobacterales</taxon>
        <taxon>Acetobacteraceae</taxon>
        <taxon>Acetobacter</taxon>
    </lineage>
</organism>
<dbReference type="GO" id="GO:0015074">
    <property type="term" value="P:DNA integration"/>
    <property type="evidence" value="ECO:0007669"/>
    <property type="project" value="InterPro"/>
</dbReference>
<comment type="caution">
    <text evidence="1">The sequence shown here is derived from an EMBL/GenBank/DDBJ whole genome shotgun (WGS) entry which is preliminary data.</text>
</comment>
<keyword evidence="2" id="KW-1185">Reference proteome</keyword>
<dbReference type="Proteomes" id="UP000317617">
    <property type="component" value="Unassembled WGS sequence"/>
</dbReference>
<dbReference type="STRING" id="104099.AD949_02185"/>
<gene>
    <name evidence="1" type="ORF">AOR01nite_15850</name>
</gene>
<name>A0A4Y3TMS9_9PROT</name>
<sequence length="91" mass="10772">MSIAMVCIVQRFSSAYGFIVFIRRRENYLDITKSFFETLKTALLCRQVWMTFQEVEPAITFYVNDFYNSQWVHSALNRNTLWIMSATPLSI</sequence>
<reference evidence="1 2" key="1">
    <citation type="submission" date="2019-06" db="EMBL/GenBank/DDBJ databases">
        <title>Whole genome shotgun sequence of Acetobacter orleanensis NBRC 13752.</title>
        <authorList>
            <person name="Hosoyama A."/>
            <person name="Uohara A."/>
            <person name="Ohji S."/>
            <person name="Ichikawa N."/>
        </authorList>
    </citation>
    <scope>NUCLEOTIDE SEQUENCE [LARGE SCALE GENOMIC DNA]</scope>
    <source>
        <strain evidence="1 2">NBRC 13752</strain>
    </source>
</reference>